<evidence type="ECO:0000259" key="3">
    <source>
        <dbReference type="PROSITE" id="PS51898"/>
    </source>
</evidence>
<dbReference type="Gene3D" id="1.10.443.10">
    <property type="entry name" value="Intergrase catalytic core"/>
    <property type="match status" value="1"/>
</dbReference>
<dbReference type="CDD" id="cd00397">
    <property type="entry name" value="DNA_BRE_C"/>
    <property type="match status" value="1"/>
</dbReference>
<evidence type="ECO:0000313" key="5">
    <source>
        <dbReference type="Proteomes" id="UP001164632"/>
    </source>
</evidence>
<feature type="domain" description="Tyr recombinase" evidence="3">
    <location>
        <begin position="174"/>
        <end position="388"/>
    </location>
</feature>
<dbReference type="InterPro" id="IPR002104">
    <property type="entry name" value="Integrase_catalytic"/>
</dbReference>
<protein>
    <submittedName>
        <fullName evidence="4">Site-specific integrase</fullName>
    </submittedName>
</protein>
<evidence type="ECO:0000256" key="2">
    <source>
        <dbReference type="ARBA" id="ARBA00023172"/>
    </source>
</evidence>
<dbReference type="GO" id="GO:0003677">
    <property type="term" value="F:DNA binding"/>
    <property type="evidence" value="ECO:0007669"/>
    <property type="project" value="UniProtKB-KW"/>
</dbReference>
<dbReference type="InterPro" id="IPR010998">
    <property type="entry name" value="Integrase_recombinase_N"/>
</dbReference>
<dbReference type="GO" id="GO:0006310">
    <property type="term" value="P:DNA recombination"/>
    <property type="evidence" value="ECO:0007669"/>
    <property type="project" value="UniProtKB-KW"/>
</dbReference>
<dbReference type="SUPFAM" id="SSF56349">
    <property type="entry name" value="DNA breaking-rejoining enzymes"/>
    <property type="match status" value="1"/>
</dbReference>
<dbReference type="RefSeq" id="WP_198757392.1">
    <property type="nucleotide sequence ID" value="NZ_CP113257.1"/>
</dbReference>
<keyword evidence="1" id="KW-0238">DNA-binding</keyword>
<accession>A0AA47E4S6</accession>
<dbReference type="PROSITE" id="PS51898">
    <property type="entry name" value="TYR_RECOMBINASE"/>
    <property type="match status" value="1"/>
</dbReference>
<keyword evidence="2" id="KW-0233">DNA recombination</keyword>
<dbReference type="Gene3D" id="1.10.150.130">
    <property type="match status" value="1"/>
</dbReference>
<dbReference type="EMBL" id="CP113257">
    <property type="protein sequence ID" value="WAE54152.1"/>
    <property type="molecule type" value="Genomic_DNA"/>
</dbReference>
<name>A0AA47E4S6_9GAMM</name>
<evidence type="ECO:0000313" key="4">
    <source>
        <dbReference type="EMBL" id="WAE54152.1"/>
    </source>
</evidence>
<dbReference type="InterPro" id="IPR011010">
    <property type="entry name" value="DNA_brk_join_enz"/>
</dbReference>
<organism evidence="4 5">
    <name type="scientific">Stutzerimonas frequens</name>
    <dbReference type="NCBI Taxonomy" id="2968969"/>
    <lineage>
        <taxon>Bacteria</taxon>
        <taxon>Pseudomonadati</taxon>
        <taxon>Pseudomonadota</taxon>
        <taxon>Gammaproteobacteria</taxon>
        <taxon>Pseudomonadales</taxon>
        <taxon>Pseudomonadaceae</taxon>
        <taxon>Stutzerimonas</taxon>
    </lineage>
</organism>
<dbReference type="GO" id="GO:0015074">
    <property type="term" value="P:DNA integration"/>
    <property type="evidence" value="ECO:0007669"/>
    <property type="project" value="InterPro"/>
</dbReference>
<evidence type="ECO:0000256" key="1">
    <source>
        <dbReference type="ARBA" id="ARBA00023125"/>
    </source>
</evidence>
<dbReference type="InterPro" id="IPR013762">
    <property type="entry name" value="Integrase-like_cat_sf"/>
</dbReference>
<sequence length="429" mass="49170">MIHVAKTPRLDFLFNHGHTKPPPLPLLFDSHGKFCWELNSFLTKYGGGANSYGVRPAPKTVLSHANTLNVFQEYLERNKLTIFDVTDETLYDFVKYKQHSRTANSTTIKRIVRRILLLLEHTQEENKFHSLLTTDSSAHNFQINATEDHYRLNRRTPLRFLTHPCIDDLRNTPTEPIIFIRNSELSAWHEAINDYTSNQYIIDRWYTLATLLEHTGSRIEEVINIPASSIINAYKNNDLVRDIPVLKGKYKGCFRQVLVPRAELQEIYKFILLTRSNHPHSELHDKIFVNEDTGYPLARSTFNSYYAVVIKASRHAELLKGISYHNFRHRYLTILVAKNISKLSKMSKANILDVAMAIARKDSYHASKSTLSTYIHLTQDSEIQDILQAFKPNASTTLQAIESVVNATDGKSSDEKLATIKALMNAKLS</sequence>
<dbReference type="AlphaFoldDB" id="A0AA47E4S6"/>
<reference evidence="4" key="1">
    <citation type="submission" date="2022-11" db="EMBL/GenBank/DDBJ databases">
        <title>Genomic of Pseudomonas TF18.</title>
        <authorList>
            <person name="Liu T."/>
        </authorList>
    </citation>
    <scope>NUCLEOTIDE SEQUENCE</scope>
    <source>
        <strain evidence="4">TF18</strain>
    </source>
</reference>
<gene>
    <name evidence="4" type="ORF">OSV15_08315</name>
</gene>
<proteinExistence type="predicted"/>
<dbReference type="Proteomes" id="UP001164632">
    <property type="component" value="Chromosome"/>
</dbReference>